<dbReference type="InterPro" id="IPR039809">
    <property type="entry name" value="Chemokine_b/g/d"/>
</dbReference>
<feature type="signal peptide" evidence="9">
    <location>
        <begin position="1"/>
        <end position="20"/>
    </location>
</feature>
<dbReference type="PROSITE" id="PS00472">
    <property type="entry name" value="SMALL_CYTOKINES_CC"/>
    <property type="match status" value="1"/>
</dbReference>
<proteinExistence type="inferred from homology"/>
<organism evidence="11 12">
    <name type="scientific">Coilia grayii</name>
    <name type="common">Gray's grenadier anchovy</name>
    <dbReference type="NCBI Taxonomy" id="363190"/>
    <lineage>
        <taxon>Eukaryota</taxon>
        <taxon>Metazoa</taxon>
        <taxon>Chordata</taxon>
        <taxon>Craniata</taxon>
        <taxon>Vertebrata</taxon>
        <taxon>Euteleostomi</taxon>
        <taxon>Actinopterygii</taxon>
        <taxon>Neopterygii</taxon>
        <taxon>Teleostei</taxon>
        <taxon>Clupei</taxon>
        <taxon>Clupeiformes</taxon>
        <taxon>Clupeoidei</taxon>
        <taxon>Engraulidae</taxon>
        <taxon>Coilinae</taxon>
        <taxon>Coilia</taxon>
    </lineage>
</organism>
<evidence type="ECO:0000313" key="11">
    <source>
        <dbReference type="EMBL" id="KAL2082321.1"/>
    </source>
</evidence>
<reference evidence="11 12" key="1">
    <citation type="submission" date="2024-09" db="EMBL/GenBank/DDBJ databases">
        <title>A chromosome-level genome assembly of Gray's grenadier anchovy, Coilia grayii.</title>
        <authorList>
            <person name="Fu Z."/>
        </authorList>
    </citation>
    <scope>NUCLEOTIDE SEQUENCE [LARGE SCALE GENOMIC DNA]</scope>
    <source>
        <strain evidence="11">G4</strain>
        <tissue evidence="11">Muscle</tissue>
    </source>
</reference>
<comment type="caution">
    <text evidence="11">The sequence shown here is derived from an EMBL/GenBank/DDBJ whole genome shotgun (WGS) entry which is preliminary data.</text>
</comment>
<evidence type="ECO:0000256" key="8">
    <source>
        <dbReference type="ARBA" id="ARBA00046726"/>
    </source>
</evidence>
<keyword evidence="5 9" id="KW-0732">Signal</keyword>
<evidence type="ECO:0000256" key="7">
    <source>
        <dbReference type="ARBA" id="ARBA00044740"/>
    </source>
</evidence>
<evidence type="ECO:0000313" key="12">
    <source>
        <dbReference type="Proteomes" id="UP001591681"/>
    </source>
</evidence>
<evidence type="ECO:0000259" key="10">
    <source>
        <dbReference type="SMART" id="SM00199"/>
    </source>
</evidence>
<keyword evidence="4 9" id="KW-0964">Secreted</keyword>
<comment type="similarity">
    <text evidence="2 9">Belongs to the intercrine beta (chemokine CC) family.</text>
</comment>
<dbReference type="Pfam" id="PF00048">
    <property type="entry name" value="IL8"/>
    <property type="match status" value="4"/>
</dbReference>
<dbReference type="GO" id="GO:0006935">
    <property type="term" value="P:chemotaxis"/>
    <property type="evidence" value="ECO:0007669"/>
    <property type="project" value="UniProtKB-KW"/>
</dbReference>
<evidence type="ECO:0000256" key="3">
    <source>
        <dbReference type="ARBA" id="ARBA00022514"/>
    </source>
</evidence>
<evidence type="ECO:0000256" key="4">
    <source>
        <dbReference type="ARBA" id="ARBA00022525"/>
    </source>
</evidence>
<feature type="domain" description="Chemokine interleukin-8-like" evidence="10">
    <location>
        <begin position="181"/>
        <end position="239"/>
    </location>
</feature>
<dbReference type="Proteomes" id="UP001591681">
    <property type="component" value="Unassembled WGS sequence"/>
</dbReference>
<feature type="chain" id="PRO_5044530239" description="C-C motif chemokine" evidence="9">
    <location>
        <begin position="21"/>
        <end position="286"/>
    </location>
</feature>
<dbReference type="PANTHER" id="PTHR12015:SF183">
    <property type="entry name" value="C-C MOTIF CHEMOKINE 3"/>
    <property type="match status" value="1"/>
</dbReference>
<dbReference type="InterPro" id="IPR036048">
    <property type="entry name" value="Interleukin_8-like_sf"/>
</dbReference>
<dbReference type="AlphaFoldDB" id="A0ABD1J6P4"/>
<evidence type="ECO:0000256" key="9">
    <source>
        <dbReference type="RuleBase" id="RU361150"/>
    </source>
</evidence>
<gene>
    <name evidence="11" type="ORF">ACEWY4_022139</name>
</gene>
<comment type="function">
    <text evidence="7">Monokine with inflammatory and chemokinetic properties. Binds to CCR1, CCR4 and CCR5. One of the major HIV-suppressive factors produced by CD8+ T-cells. Recombinant MIP-1-alpha induces a dose-dependent inhibition of different strains of HIV-1, HIV-2, and simian immunodeficiency virus (SIV).</text>
</comment>
<dbReference type="CDD" id="cd00272">
    <property type="entry name" value="Chemokine_CC"/>
    <property type="match status" value="3"/>
</dbReference>
<keyword evidence="12" id="KW-1185">Reference proteome</keyword>
<dbReference type="InterPro" id="IPR000827">
    <property type="entry name" value="Chemokine_CC_CS"/>
</dbReference>
<keyword evidence="3 9" id="KW-0202">Cytokine</keyword>
<dbReference type="PANTHER" id="PTHR12015">
    <property type="entry name" value="SMALL INDUCIBLE CYTOKINE A"/>
    <property type="match status" value="1"/>
</dbReference>
<accession>A0ABD1J6P4</accession>
<name>A0ABD1J6P4_9TELE</name>
<evidence type="ECO:0000256" key="1">
    <source>
        <dbReference type="ARBA" id="ARBA00004613"/>
    </source>
</evidence>
<dbReference type="Gene3D" id="2.40.50.40">
    <property type="match status" value="4"/>
</dbReference>
<keyword evidence="9" id="KW-0145">Chemotaxis</keyword>
<dbReference type="GO" id="GO:0005615">
    <property type="term" value="C:extracellular space"/>
    <property type="evidence" value="ECO:0007669"/>
    <property type="project" value="UniProtKB-KW"/>
</dbReference>
<evidence type="ECO:0000256" key="5">
    <source>
        <dbReference type="ARBA" id="ARBA00022729"/>
    </source>
</evidence>
<dbReference type="SUPFAM" id="SSF54117">
    <property type="entry name" value="Interleukin 8-like chemokines"/>
    <property type="match status" value="4"/>
</dbReference>
<protein>
    <recommendedName>
        <fullName evidence="9">C-C motif chemokine</fullName>
    </recommendedName>
</protein>
<dbReference type="EMBL" id="JBHFQA010000019">
    <property type="protein sequence ID" value="KAL2082321.1"/>
    <property type="molecule type" value="Genomic_DNA"/>
</dbReference>
<evidence type="ECO:0000256" key="2">
    <source>
        <dbReference type="ARBA" id="ARBA00010868"/>
    </source>
</evidence>
<dbReference type="GO" id="GO:0005125">
    <property type="term" value="F:cytokine activity"/>
    <property type="evidence" value="ECO:0007669"/>
    <property type="project" value="UniProtKB-KW"/>
</dbReference>
<feature type="domain" description="Chemokine interleukin-8-like" evidence="10">
    <location>
        <begin position="105"/>
        <end position="163"/>
    </location>
</feature>
<dbReference type="SMART" id="SM00199">
    <property type="entry name" value="SCY"/>
    <property type="match status" value="3"/>
</dbReference>
<comment type="subunit">
    <text evidence="8">Self-associates. Also heterodimer of MIP-1-alpha(4-69) and MIP-1-beta(3-69). Interacts with CCR1.</text>
</comment>
<evidence type="ECO:0000256" key="6">
    <source>
        <dbReference type="ARBA" id="ARBA00023157"/>
    </source>
</evidence>
<feature type="domain" description="Chemokine interleukin-8-like" evidence="10">
    <location>
        <begin position="28"/>
        <end position="86"/>
    </location>
</feature>
<sequence>MKLCCAVAVALLVLARPSQGQRQLAYGPNACCFTYYSKAISDNKIKAYQETHPLCTLKAVMLITVKDEKICANQKVKQVQDIMDKVDTLWSNQTTVSSLVDHFKQEECCFSYNSKLIPPKSTKAYKITHPSCPQKGVVLFNMENVKICANPEVKQVQDLMDYVDKKWGNQTTVKSVDATGLDECCVSYYNEPVPANDIKAYKMTHPSCLIEGVILITKMDKNLCANPHFKQVQDIMDYVDNGVDAETAPPAGQSQCCFEYQNDAITSDQIQSYRRTSSECPNEGIM</sequence>
<dbReference type="InterPro" id="IPR001811">
    <property type="entry name" value="Chemokine_IL8-like_dom"/>
</dbReference>
<comment type="subcellular location">
    <subcellularLocation>
        <location evidence="1 9">Secreted</location>
    </subcellularLocation>
</comment>
<keyword evidence="6" id="KW-1015">Disulfide bond</keyword>